<evidence type="ECO:0000256" key="2">
    <source>
        <dbReference type="ARBA" id="ARBA00009046"/>
    </source>
</evidence>
<dbReference type="CDD" id="cd09729">
    <property type="entry name" value="Cse1_I-E"/>
    <property type="match status" value="1"/>
</dbReference>
<dbReference type="CDD" id="cd17930">
    <property type="entry name" value="DEXHc_cas3"/>
    <property type="match status" value="1"/>
</dbReference>
<accession>A0A1R1SHV5</accession>
<dbReference type="Gene3D" id="3.40.50.300">
    <property type="entry name" value="P-loop containing nucleotide triphosphate hydrolases"/>
    <property type="match status" value="2"/>
</dbReference>
<dbReference type="InterPro" id="IPR013381">
    <property type="entry name" value="CRISPR-assoc_prot_Cse1"/>
</dbReference>
<protein>
    <submittedName>
        <fullName evidence="11">CRISPR-associated helicase Cas3</fullName>
    </submittedName>
</protein>
<dbReference type="CDD" id="cd09641">
    <property type="entry name" value="Cas3''_I"/>
    <property type="match status" value="1"/>
</dbReference>
<dbReference type="InterPro" id="IPR041372">
    <property type="entry name" value="Cas3_C"/>
</dbReference>
<dbReference type="Gene3D" id="1.10.132.100">
    <property type="match status" value="1"/>
</dbReference>
<evidence type="ECO:0000313" key="12">
    <source>
        <dbReference type="Proteomes" id="UP000186168"/>
    </source>
</evidence>
<dbReference type="Gene3D" id="1.10.3210.30">
    <property type="match status" value="1"/>
</dbReference>
<dbReference type="Pfam" id="PF22590">
    <property type="entry name" value="Cas3-like_C_2"/>
    <property type="match status" value="1"/>
</dbReference>
<name>A0A1R1SHV5_9ACTN</name>
<keyword evidence="5" id="KW-0547">Nucleotide-binding</keyword>
<evidence type="ECO:0000256" key="9">
    <source>
        <dbReference type="ARBA" id="ARBA00023118"/>
    </source>
</evidence>
<feature type="domain" description="HD Cas3-type" evidence="10">
    <location>
        <begin position="1"/>
        <end position="198"/>
    </location>
</feature>
<dbReference type="SUPFAM" id="SSF52540">
    <property type="entry name" value="P-loop containing nucleoside triphosphate hydrolases"/>
    <property type="match status" value="1"/>
</dbReference>
<keyword evidence="6" id="KW-0378">Hydrolase</keyword>
<evidence type="ECO:0000256" key="4">
    <source>
        <dbReference type="ARBA" id="ARBA00022723"/>
    </source>
</evidence>
<proteinExistence type="inferred from homology"/>
<dbReference type="GO" id="GO:0051607">
    <property type="term" value="P:defense response to virus"/>
    <property type="evidence" value="ECO:0007669"/>
    <property type="project" value="UniProtKB-KW"/>
</dbReference>
<comment type="similarity">
    <text evidence="2">In the central section; belongs to the CRISPR-associated helicase Cas3 family.</text>
</comment>
<comment type="caution">
    <text evidence="11">The sequence shown here is derived from an EMBL/GenBank/DDBJ whole genome shotgun (WGS) entry which is preliminary data.</text>
</comment>
<dbReference type="EMBL" id="ASQP01000259">
    <property type="protein sequence ID" value="OMI37901.1"/>
    <property type="molecule type" value="Genomic_DNA"/>
</dbReference>
<keyword evidence="3" id="KW-0540">Nuclease</keyword>
<dbReference type="NCBIfam" id="TIGR02547">
    <property type="entry name" value="casA_cse1"/>
    <property type="match status" value="1"/>
</dbReference>
<dbReference type="Proteomes" id="UP000186168">
    <property type="component" value="Unassembled WGS sequence"/>
</dbReference>
<organism evidence="11 12">
    <name type="scientific">Streptomyces sparsogenes DSM 40356</name>
    <dbReference type="NCBI Taxonomy" id="1331668"/>
    <lineage>
        <taxon>Bacteria</taxon>
        <taxon>Bacillati</taxon>
        <taxon>Actinomycetota</taxon>
        <taxon>Actinomycetes</taxon>
        <taxon>Kitasatosporales</taxon>
        <taxon>Streptomycetaceae</taxon>
        <taxon>Streptomyces</taxon>
    </lineage>
</organism>
<keyword evidence="12" id="KW-1185">Reference proteome</keyword>
<dbReference type="Pfam" id="PF18395">
    <property type="entry name" value="Cas3_C"/>
    <property type="match status" value="1"/>
</dbReference>
<gene>
    <name evidence="11" type="ORF">SPAR_18593</name>
</gene>
<dbReference type="SMART" id="SM00487">
    <property type="entry name" value="DEXDc"/>
    <property type="match status" value="1"/>
</dbReference>
<dbReference type="GO" id="GO:0046872">
    <property type="term" value="F:metal ion binding"/>
    <property type="evidence" value="ECO:0007669"/>
    <property type="project" value="UniProtKB-KW"/>
</dbReference>
<evidence type="ECO:0000256" key="5">
    <source>
        <dbReference type="ARBA" id="ARBA00022741"/>
    </source>
</evidence>
<dbReference type="InterPro" id="IPR027417">
    <property type="entry name" value="P-loop_NTPase"/>
</dbReference>
<sequence>MADSAAVAGMLWDRWVPRNVRRLVADVLPAGEDDARRLAVWLAAAHDIGKATPAFACQVDGLADRMRAAGLEMPPQKQLGDDRRLAPHGLAGQLLLQEWLSGHYGWSDRGAAQFAVVAGGHHGVPPGHGQIHDLDLHPELLRTPGPGEEVWRRVQAELLEACAQEYEVTGRLPDWRTVKLPQPVQVLLTALVIVADWIASNPDLFPYYPEERSRTENERISAAWRGLSLPEAWSAEEPEGSAAELFAARFDLPLGARIRPVQEEAVRRAREMGMPGLMVIEAPMGEGKTEAALAVAEIFAARSGAGGCFVALPTRATGDAMFPRLLQWLEHLPGGGGRTVFLAHAKAALNDRFAGLMRAGARTIAAVEMDGPEDVSRSSQDVRAGSAELVAHQWLRGRKKGMLSSFAVGTIDQLLFAGLKSRHLALRHLALAGKVVVIDEVHAYDAYMNVYLERVLSWLGSYRVPVVMLSATLPAARRRALVEAYAGASVDVVAVAEADGYPLLTAVPPEGAPVIATPPAASDRRTDIWLEPLGDDVGLLADRLGQELSEGGCALVVRNTVDRVLETAERLRERFGPANVTVAHSRFLDVDRARKDADLLARFGRDGNRPRSPHVVVASQVAEQSLDIDFDLLVTDLAPVDLVLQRMGRLHRHQRDRPARLRTARCLLTGVDWRAEPPEPVRGSRAVYGLHTLLRSLAVLQPLLDGRPLSLPQDISRLVQRAYGDAPEGPETWARAMAEAYEEHQERAGEQRARAEVFRLDEVRKPGRALIGWIDAGVGDADDTRAGRAQVRDSEESLEVLVVQRRADGTLTTVPWLERGLGGLELPTDAVPHPRAARAVAASALRLPYHFSKPWVLDRAIGELEELCVPSWQAKDCHWLAGELILVLDEDCRTRLAGYELHYSSVDGLQVTPAGARDVRLVNGVPSFDLVSRPWLPVQRADGTTAELSLREVFAEAKRLRRLVGDVPTQEFALLRLLLAIVHDAVDGPEDLDEWEEMWGSEDPFAQVATYLDRHRERFDLLHPTAPFYQVAGLRTEKDEVASLNRIVADVPNGDPFFTMRMPQVERLSFAEAARWVVHAHAYDTSGIKSGAVGDPRVKGGKGYPQGVAWVGNLGGVLAEGRNLRETLLLNLIAADTGGLRVEKDDRPAWRREPCGPAAAAKAELASRPSGTRDLYTWQSRRLRLHHDGDAVHGVVLCYGDPLSPQNMHPSEPMTGWRRSKPQEKKLGRPLVYMPREHDPTRGAWRGLGSLLQAGHGQQVAARGGEAPDVIRPRVLDWVARLATEGAIPRRSLIRARIVGAVYGTQQSVIDEMIDDGVTMSVILLHERDPRYGQAAVDAVSDAEGAVTALGDLAADLAKAAGSEPEPFRNSARDLGFAALDGPYRLWLRELGDSDDPGRARGEWQRTTHRTISARARELLNAAGKAAWEGRIVDTPKGPRWLDDTSADWWFRGRLNRALHHPFATAETPNTH</sequence>
<dbReference type="GO" id="GO:0004518">
    <property type="term" value="F:nuclease activity"/>
    <property type="evidence" value="ECO:0007669"/>
    <property type="project" value="UniProtKB-KW"/>
</dbReference>
<dbReference type="PROSITE" id="PS51643">
    <property type="entry name" value="HD_CAS3"/>
    <property type="match status" value="1"/>
</dbReference>
<dbReference type="GO" id="GO:0003724">
    <property type="term" value="F:RNA helicase activity"/>
    <property type="evidence" value="ECO:0007669"/>
    <property type="project" value="TreeGrafter"/>
</dbReference>
<dbReference type="InterPro" id="IPR014001">
    <property type="entry name" value="Helicase_ATP-bd"/>
</dbReference>
<dbReference type="InterPro" id="IPR050547">
    <property type="entry name" value="DEAD_box_RNA_helicases"/>
</dbReference>
<dbReference type="NCBIfam" id="TIGR01587">
    <property type="entry name" value="cas3_core"/>
    <property type="match status" value="1"/>
</dbReference>
<dbReference type="Pfam" id="PF18019">
    <property type="entry name" value="Cas3_HD"/>
    <property type="match status" value="1"/>
</dbReference>
<evidence type="ECO:0000256" key="1">
    <source>
        <dbReference type="ARBA" id="ARBA00006847"/>
    </source>
</evidence>
<dbReference type="InterPro" id="IPR006474">
    <property type="entry name" value="Helicase_Cas3_CRISPR-ass_core"/>
</dbReference>
<dbReference type="GO" id="GO:0016787">
    <property type="term" value="F:hydrolase activity"/>
    <property type="evidence" value="ECO:0007669"/>
    <property type="project" value="UniProtKB-KW"/>
</dbReference>
<dbReference type="PANTHER" id="PTHR47963">
    <property type="entry name" value="DEAD-BOX ATP-DEPENDENT RNA HELICASE 47, MITOCHONDRIAL"/>
    <property type="match status" value="1"/>
</dbReference>
<comment type="similarity">
    <text evidence="1">In the N-terminal section; belongs to the CRISPR-associated nuclease Cas3-HD family.</text>
</comment>
<evidence type="ECO:0000256" key="6">
    <source>
        <dbReference type="ARBA" id="ARBA00022801"/>
    </source>
</evidence>
<dbReference type="InterPro" id="IPR038257">
    <property type="entry name" value="CRISPR-assoc_Cas3_HD_sf"/>
</dbReference>
<evidence type="ECO:0000256" key="7">
    <source>
        <dbReference type="ARBA" id="ARBA00022806"/>
    </source>
</evidence>
<keyword evidence="4" id="KW-0479">Metal-binding</keyword>
<dbReference type="GO" id="GO:0003723">
    <property type="term" value="F:RNA binding"/>
    <property type="evidence" value="ECO:0007669"/>
    <property type="project" value="TreeGrafter"/>
</dbReference>
<keyword evidence="8" id="KW-0067">ATP-binding</keyword>
<dbReference type="PANTHER" id="PTHR47963:SF9">
    <property type="entry name" value="CRISPR-ASSOCIATED ENDONUCLEASE_HELICASE CAS3"/>
    <property type="match status" value="1"/>
</dbReference>
<evidence type="ECO:0000256" key="3">
    <source>
        <dbReference type="ARBA" id="ARBA00022722"/>
    </source>
</evidence>
<evidence type="ECO:0000256" key="8">
    <source>
        <dbReference type="ARBA" id="ARBA00022840"/>
    </source>
</evidence>
<keyword evidence="7" id="KW-0347">Helicase</keyword>
<evidence type="ECO:0000313" key="11">
    <source>
        <dbReference type="EMBL" id="OMI37901.1"/>
    </source>
</evidence>
<evidence type="ECO:0000259" key="10">
    <source>
        <dbReference type="PROSITE" id="PS51643"/>
    </source>
</evidence>
<dbReference type="GO" id="GO:0005524">
    <property type="term" value="F:ATP binding"/>
    <property type="evidence" value="ECO:0007669"/>
    <property type="project" value="UniProtKB-KW"/>
</dbReference>
<dbReference type="NCBIfam" id="TIGR01596">
    <property type="entry name" value="cas3_HD"/>
    <property type="match status" value="1"/>
</dbReference>
<dbReference type="Pfam" id="PF09481">
    <property type="entry name" value="CRISPR_Cse1"/>
    <property type="match status" value="1"/>
</dbReference>
<dbReference type="InterPro" id="IPR006483">
    <property type="entry name" value="CRISPR-assoc_Cas3_HD"/>
</dbReference>
<dbReference type="STRING" id="67365.GCA_001704635_03686"/>
<dbReference type="InterPro" id="IPR054712">
    <property type="entry name" value="Cas3-like_dom"/>
</dbReference>
<reference evidence="11 12" key="1">
    <citation type="submission" date="2013-05" db="EMBL/GenBank/DDBJ databases">
        <title>Genome sequence of Streptomyces sparsogenes DSM 40356.</title>
        <authorList>
            <person name="Coyne S."/>
            <person name="Seebeck F.P."/>
        </authorList>
    </citation>
    <scope>NUCLEOTIDE SEQUENCE [LARGE SCALE GENOMIC DNA]</scope>
    <source>
        <strain evidence="11 12">DSM 40356</strain>
    </source>
</reference>
<keyword evidence="9" id="KW-0051">Antiviral defense</keyword>